<gene>
    <name evidence="2" type="ORF">DNFV4_00166</name>
</gene>
<dbReference type="KEGG" id="nti:DNFV4_00166"/>
<feature type="domain" description="VOC" evidence="1">
    <location>
        <begin position="4"/>
        <end position="123"/>
    </location>
</feature>
<dbReference type="InterPro" id="IPR037523">
    <property type="entry name" value="VOC_core"/>
</dbReference>
<dbReference type="PANTHER" id="PTHR35006:SF2">
    <property type="entry name" value="GLYOXALASE FAMILY PROTEIN (AFU_ORTHOLOGUE AFUA_5G14830)"/>
    <property type="match status" value="1"/>
</dbReference>
<evidence type="ECO:0000259" key="1">
    <source>
        <dbReference type="PROSITE" id="PS51819"/>
    </source>
</evidence>
<dbReference type="EMBL" id="OX365700">
    <property type="protein sequence ID" value="CAI4029748.1"/>
    <property type="molecule type" value="Genomic_DNA"/>
</dbReference>
<keyword evidence="3" id="KW-1185">Reference proteome</keyword>
<organism evidence="2 3">
    <name type="scientific">Nitrospira tepida</name>
    <dbReference type="NCBI Taxonomy" id="2973512"/>
    <lineage>
        <taxon>Bacteria</taxon>
        <taxon>Pseudomonadati</taxon>
        <taxon>Nitrospirota</taxon>
        <taxon>Nitrospiria</taxon>
        <taxon>Nitrospirales</taxon>
        <taxon>Nitrospiraceae</taxon>
        <taxon>Nitrospira</taxon>
    </lineage>
</organism>
<dbReference type="PANTHER" id="PTHR35006">
    <property type="entry name" value="GLYOXALASE FAMILY PROTEIN (AFU_ORTHOLOGUE AFUA_5G14830)"/>
    <property type="match status" value="1"/>
</dbReference>
<dbReference type="InterPro" id="IPR029068">
    <property type="entry name" value="Glyas_Bleomycin-R_OHBP_Dase"/>
</dbReference>
<dbReference type="AlphaFoldDB" id="A0AA86MVF7"/>
<evidence type="ECO:0000313" key="2">
    <source>
        <dbReference type="EMBL" id="CAI4029748.1"/>
    </source>
</evidence>
<dbReference type="PROSITE" id="PS51819">
    <property type="entry name" value="VOC"/>
    <property type="match status" value="1"/>
</dbReference>
<name>A0AA86MVF7_9BACT</name>
<dbReference type="Gene3D" id="3.10.180.10">
    <property type="entry name" value="2,3-Dihydroxybiphenyl 1,2-Dioxygenase, domain 1"/>
    <property type="match status" value="1"/>
</dbReference>
<dbReference type="Proteomes" id="UP001179121">
    <property type="component" value="Chromosome"/>
</dbReference>
<dbReference type="RefSeq" id="WP_289266774.1">
    <property type="nucleotide sequence ID" value="NZ_OX365700.1"/>
</dbReference>
<proteinExistence type="predicted"/>
<dbReference type="Pfam" id="PF00903">
    <property type="entry name" value="Glyoxalase"/>
    <property type="match status" value="1"/>
</dbReference>
<reference evidence="2" key="1">
    <citation type="submission" date="2022-10" db="EMBL/GenBank/DDBJ databases">
        <authorList>
            <person name="Koch H."/>
        </authorList>
    </citation>
    <scope>NUCLEOTIDE SEQUENCE</scope>
    <source>
        <strain evidence="2">DNF</strain>
    </source>
</reference>
<protein>
    <submittedName>
        <fullName evidence="2">Glyoxalase/bleomycin resistance protein/dioxygenase</fullName>
    </submittedName>
</protein>
<accession>A0AA86MVF7</accession>
<dbReference type="InterPro" id="IPR004360">
    <property type="entry name" value="Glyas_Fos-R_dOase_dom"/>
</dbReference>
<dbReference type="SUPFAM" id="SSF54593">
    <property type="entry name" value="Glyoxalase/Bleomycin resistance protein/Dihydroxybiphenyl dioxygenase"/>
    <property type="match status" value="1"/>
</dbReference>
<sequence>MPRRFDHVDLRVHSLAEARPFYETLLPALGFTRRVEIEGWLQYEAEGTDGATEFVGVTESPQHVANECRIAFRAESMREVERLAAIAIQAGARQVEGPLYEEASYYAVFFQDPSGNRLEICYRTREENL</sequence>
<evidence type="ECO:0000313" key="3">
    <source>
        <dbReference type="Proteomes" id="UP001179121"/>
    </source>
</evidence>